<evidence type="ECO:0000313" key="2">
    <source>
        <dbReference type="EMBL" id="KAH9368509.1"/>
    </source>
</evidence>
<dbReference type="AlphaFoldDB" id="A0A9J6FZH0"/>
<evidence type="ECO:0000256" key="1">
    <source>
        <dbReference type="SAM" id="MobiDB-lite"/>
    </source>
</evidence>
<dbReference type="Proteomes" id="UP000821853">
    <property type="component" value="Chromosome 2"/>
</dbReference>
<sequence length="78" mass="9130">MDDQSLAAYLVLKVSAGSNTLIVSTWDTKQAARLLRMPLHPRRYRLRYHYARDHRCDQGAPGSRHRHVARSHLRLPRE</sequence>
<gene>
    <name evidence="2" type="ORF">HPB48_007252</name>
</gene>
<organism evidence="2 3">
    <name type="scientific">Haemaphysalis longicornis</name>
    <name type="common">Bush tick</name>
    <dbReference type="NCBI Taxonomy" id="44386"/>
    <lineage>
        <taxon>Eukaryota</taxon>
        <taxon>Metazoa</taxon>
        <taxon>Ecdysozoa</taxon>
        <taxon>Arthropoda</taxon>
        <taxon>Chelicerata</taxon>
        <taxon>Arachnida</taxon>
        <taxon>Acari</taxon>
        <taxon>Parasitiformes</taxon>
        <taxon>Ixodida</taxon>
        <taxon>Ixodoidea</taxon>
        <taxon>Ixodidae</taxon>
        <taxon>Haemaphysalinae</taxon>
        <taxon>Haemaphysalis</taxon>
    </lineage>
</organism>
<keyword evidence="3" id="KW-1185">Reference proteome</keyword>
<feature type="compositionally biased region" description="Basic residues" evidence="1">
    <location>
        <begin position="63"/>
        <end position="78"/>
    </location>
</feature>
<evidence type="ECO:0000313" key="3">
    <source>
        <dbReference type="Proteomes" id="UP000821853"/>
    </source>
</evidence>
<reference evidence="2 3" key="1">
    <citation type="journal article" date="2020" name="Cell">
        <title>Large-Scale Comparative Analyses of Tick Genomes Elucidate Their Genetic Diversity and Vector Capacities.</title>
        <authorList>
            <consortium name="Tick Genome and Microbiome Consortium (TIGMIC)"/>
            <person name="Jia N."/>
            <person name="Wang J."/>
            <person name="Shi W."/>
            <person name="Du L."/>
            <person name="Sun Y."/>
            <person name="Zhan W."/>
            <person name="Jiang J.F."/>
            <person name="Wang Q."/>
            <person name="Zhang B."/>
            <person name="Ji P."/>
            <person name="Bell-Sakyi L."/>
            <person name="Cui X.M."/>
            <person name="Yuan T.T."/>
            <person name="Jiang B.G."/>
            <person name="Yang W.F."/>
            <person name="Lam T.T."/>
            <person name="Chang Q.C."/>
            <person name="Ding S.J."/>
            <person name="Wang X.J."/>
            <person name="Zhu J.G."/>
            <person name="Ruan X.D."/>
            <person name="Zhao L."/>
            <person name="Wei J.T."/>
            <person name="Ye R.Z."/>
            <person name="Que T.C."/>
            <person name="Du C.H."/>
            <person name="Zhou Y.H."/>
            <person name="Cheng J.X."/>
            <person name="Dai P.F."/>
            <person name="Guo W.B."/>
            <person name="Han X.H."/>
            <person name="Huang E.J."/>
            <person name="Li L.F."/>
            <person name="Wei W."/>
            <person name="Gao Y.C."/>
            <person name="Liu J.Z."/>
            <person name="Shao H.Z."/>
            <person name="Wang X."/>
            <person name="Wang C.C."/>
            <person name="Yang T.C."/>
            <person name="Huo Q.B."/>
            <person name="Li W."/>
            <person name="Chen H.Y."/>
            <person name="Chen S.E."/>
            <person name="Zhou L.G."/>
            <person name="Ni X.B."/>
            <person name="Tian J.H."/>
            <person name="Sheng Y."/>
            <person name="Liu T."/>
            <person name="Pan Y.S."/>
            <person name="Xia L.Y."/>
            <person name="Li J."/>
            <person name="Zhao F."/>
            <person name="Cao W.C."/>
        </authorList>
    </citation>
    <scope>NUCLEOTIDE SEQUENCE [LARGE SCALE GENOMIC DNA]</scope>
    <source>
        <strain evidence="2">HaeL-2018</strain>
    </source>
</reference>
<comment type="caution">
    <text evidence="2">The sequence shown here is derived from an EMBL/GenBank/DDBJ whole genome shotgun (WGS) entry which is preliminary data.</text>
</comment>
<dbReference type="EMBL" id="JABSTR010000004">
    <property type="protein sequence ID" value="KAH9368509.1"/>
    <property type="molecule type" value="Genomic_DNA"/>
</dbReference>
<proteinExistence type="predicted"/>
<protein>
    <submittedName>
        <fullName evidence="2">Uncharacterized protein</fullName>
    </submittedName>
</protein>
<dbReference type="VEuPathDB" id="VectorBase:HLOH_062544"/>
<name>A0A9J6FZH0_HAELO</name>
<feature type="region of interest" description="Disordered" evidence="1">
    <location>
        <begin position="55"/>
        <end position="78"/>
    </location>
</feature>
<accession>A0A9J6FZH0</accession>